<feature type="chain" id="PRO_5042231810" evidence="1">
    <location>
        <begin position="21"/>
        <end position="410"/>
    </location>
</feature>
<sequence length="410" mass="45445">MLRSLLTVVVLCLVYAHVQGTPFACCNGNGEMVYGFCDSALPGIKDWDDFKTCWESAKVHFSNTTVVGEYNVTLAERYSIFVLVLDDNITEINALQEEVPLTFSADIIPEGSTPEYGYLPWEISVSLPFSAEICPKFIFSNLAVNFTLQGEQRRPPNAINLKFSISGCGRQTQRISNFTFKGLGYSGLELAFLTLTDSNLLAIEHVSADNTSGLDALNFIEIDVIKSSLSYFGDVTGNIGMSYGLSQYGSRAVASSFVVVDPDEFVANFRWRSPNDFNTYQFSWYGGYPQESGNNSTGFVHIDRSTVEYIRDLDLGSVNVSACTFRPWISKKNPVFSREHARTIPKDPPGIQIYNMEMGLKSRNMLTKATRNAEARRAWLQVAAKAIKLAGSSALETLVVHNTSHNVNLI</sequence>
<proteinExistence type="predicted"/>
<protein>
    <submittedName>
        <fullName evidence="2">Uncharacterized protein</fullName>
    </submittedName>
</protein>
<gene>
    <name evidence="2" type="ORF">CYMTET_43981</name>
</gene>
<evidence type="ECO:0000313" key="3">
    <source>
        <dbReference type="Proteomes" id="UP001190700"/>
    </source>
</evidence>
<evidence type="ECO:0000256" key="1">
    <source>
        <dbReference type="SAM" id="SignalP"/>
    </source>
</evidence>
<dbReference type="AlphaFoldDB" id="A0AAE0EZG9"/>
<name>A0AAE0EZG9_9CHLO</name>
<keyword evidence="1" id="KW-0732">Signal</keyword>
<feature type="signal peptide" evidence="1">
    <location>
        <begin position="1"/>
        <end position="20"/>
    </location>
</feature>
<dbReference type="Proteomes" id="UP001190700">
    <property type="component" value="Unassembled WGS sequence"/>
</dbReference>
<organism evidence="2 3">
    <name type="scientific">Cymbomonas tetramitiformis</name>
    <dbReference type="NCBI Taxonomy" id="36881"/>
    <lineage>
        <taxon>Eukaryota</taxon>
        <taxon>Viridiplantae</taxon>
        <taxon>Chlorophyta</taxon>
        <taxon>Pyramimonadophyceae</taxon>
        <taxon>Pyramimonadales</taxon>
        <taxon>Pyramimonadaceae</taxon>
        <taxon>Cymbomonas</taxon>
    </lineage>
</organism>
<keyword evidence="3" id="KW-1185">Reference proteome</keyword>
<accession>A0AAE0EZG9</accession>
<comment type="caution">
    <text evidence="2">The sequence shown here is derived from an EMBL/GenBank/DDBJ whole genome shotgun (WGS) entry which is preliminary data.</text>
</comment>
<dbReference type="EMBL" id="LGRX02029763">
    <property type="protein sequence ID" value="KAK3246486.1"/>
    <property type="molecule type" value="Genomic_DNA"/>
</dbReference>
<evidence type="ECO:0000313" key="2">
    <source>
        <dbReference type="EMBL" id="KAK3246486.1"/>
    </source>
</evidence>
<reference evidence="2 3" key="1">
    <citation type="journal article" date="2015" name="Genome Biol. Evol.">
        <title>Comparative Genomics of a Bacterivorous Green Alga Reveals Evolutionary Causalities and Consequences of Phago-Mixotrophic Mode of Nutrition.</title>
        <authorList>
            <person name="Burns J.A."/>
            <person name="Paasch A."/>
            <person name="Narechania A."/>
            <person name="Kim E."/>
        </authorList>
    </citation>
    <scope>NUCLEOTIDE SEQUENCE [LARGE SCALE GENOMIC DNA]</scope>
    <source>
        <strain evidence="2 3">PLY_AMNH</strain>
    </source>
</reference>